<keyword evidence="3" id="KW-0378">Hydrolase</keyword>
<keyword evidence="3" id="KW-0540">Nuclease</keyword>
<evidence type="ECO:0000259" key="2">
    <source>
        <dbReference type="Pfam" id="PF04480"/>
    </source>
</evidence>
<name>A0ABU1SNE2_9HYPH</name>
<feature type="domain" description="DUF559" evidence="2">
    <location>
        <begin position="85"/>
        <end position="188"/>
    </location>
</feature>
<gene>
    <name evidence="3" type="ORF">J2W52_002115</name>
</gene>
<feature type="region of interest" description="Disordered" evidence="1">
    <location>
        <begin position="54"/>
        <end position="92"/>
    </location>
</feature>
<dbReference type="GO" id="GO:0004519">
    <property type="term" value="F:endonuclease activity"/>
    <property type="evidence" value="ECO:0007669"/>
    <property type="project" value="UniProtKB-KW"/>
</dbReference>
<dbReference type="SUPFAM" id="SSF52980">
    <property type="entry name" value="Restriction endonuclease-like"/>
    <property type="match status" value="1"/>
</dbReference>
<reference evidence="3 4" key="1">
    <citation type="submission" date="2023-07" db="EMBL/GenBank/DDBJ databases">
        <title>Sorghum-associated microbial communities from plants grown in Nebraska, USA.</title>
        <authorList>
            <person name="Schachtman D."/>
        </authorList>
    </citation>
    <scope>NUCLEOTIDE SEQUENCE [LARGE SCALE GENOMIC DNA]</scope>
    <source>
        <strain evidence="3 4">3199</strain>
    </source>
</reference>
<sequence>MTMARPQQTHLSSLRALSPRGEKRGFAAIVDVTCAILAEKVLFGIEGAAEIPFSPAGRRWPEGSDEGAPRMADNNDITKRRPGKTTQARHLRKNDTEEEYRLWSDLRGRRLNRHKFTRQIPLGPYVVDFLCRDKLLIVEIDGFQHAASPADIIRTHWLNTQGYSVLRFWNHEVLKERRAVLETVLAALEGQIFQRDDVLRFHPAIQPQAEISK</sequence>
<accession>A0ABU1SNE2</accession>
<evidence type="ECO:0000256" key="1">
    <source>
        <dbReference type="SAM" id="MobiDB-lite"/>
    </source>
</evidence>
<dbReference type="Pfam" id="PF04480">
    <property type="entry name" value="DUF559"/>
    <property type="match status" value="1"/>
</dbReference>
<organism evidence="3 4">
    <name type="scientific">Rhizobium miluonense</name>
    <dbReference type="NCBI Taxonomy" id="411945"/>
    <lineage>
        <taxon>Bacteria</taxon>
        <taxon>Pseudomonadati</taxon>
        <taxon>Pseudomonadota</taxon>
        <taxon>Alphaproteobacteria</taxon>
        <taxon>Hyphomicrobiales</taxon>
        <taxon>Rhizobiaceae</taxon>
        <taxon>Rhizobium/Agrobacterium group</taxon>
        <taxon>Rhizobium</taxon>
    </lineage>
</organism>
<keyword evidence="4" id="KW-1185">Reference proteome</keyword>
<feature type="compositionally biased region" description="Basic residues" evidence="1">
    <location>
        <begin position="80"/>
        <end position="92"/>
    </location>
</feature>
<evidence type="ECO:0000313" key="3">
    <source>
        <dbReference type="EMBL" id="MDR6900500.1"/>
    </source>
</evidence>
<dbReference type="Proteomes" id="UP001250791">
    <property type="component" value="Unassembled WGS sequence"/>
</dbReference>
<dbReference type="InterPro" id="IPR011335">
    <property type="entry name" value="Restrct_endonuc-II-like"/>
</dbReference>
<evidence type="ECO:0000313" key="4">
    <source>
        <dbReference type="Proteomes" id="UP001250791"/>
    </source>
</evidence>
<dbReference type="Gene3D" id="3.40.960.10">
    <property type="entry name" value="VSR Endonuclease"/>
    <property type="match status" value="1"/>
</dbReference>
<dbReference type="EMBL" id="JAVDUP010000002">
    <property type="protein sequence ID" value="MDR6900500.1"/>
    <property type="molecule type" value="Genomic_DNA"/>
</dbReference>
<keyword evidence="3" id="KW-0255">Endonuclease</keyword>
<proteinExistence type="predicted"/>
<dbReference type="InterPro" id="IPR047216">
    <property type="entry name" value="Endonuclease_DUF559_bact"/>
</dbReference>
<dbReference type="PANTHER" id="PTHR38590">
    <property type="entry name" value="BLL0828 PROTEIN"/>
    <property type="match status" value="1"/>
</dbReference>
<dbReference type="CDD" id="cd01038">
    <property type="entry name" value="Endonuclease_DUF559"/>
    <property type="match status" value="1"/>
</dbReference>
<dbReference type="InterPro" id="IPR007569">
    <property type="entry name" value="DUF559"/>
</dbReference>
<comment type="caution">
    <text evidence="3">The sequence shown here is derived from an EMBL/GenBank/DDBJ whole genome shotgun (WGS) entry which is preliminary data.</text>
</comment>
<protein>
    <submittedName>
        <fullName evidence="3">Very-short-patch-repair endonuclease</fullName>
    </submittedName>
</protein>
<dbReference type="PANTHER" id="PTHR38590:SF1">
    <property type="entry name" value="BLL0828 PROTEIN"/>
    <property type="match status" value="1"/>
</dbReference>